<keyword evidence="3" id="KW-1185">Reference proteome</keyword>
<keyword evidence="1" id="KW-1133">Transmembrane helix</keyword>
<feature type="transmembrane region" description="Helical" evidence="1">
    <location>
        <begin position="21"/>
        <end position="47"/>
    </location>
</feature>
<feature type="transmembrane region" description="Helical" evidence="1">
    <location>
        <begin position="245"/>
        <end position="267"/>
    </location>
</feature>
<feature type="transmembrane region" description="Helical" evidence="1">
    <location>
        <begin position="418"/>
        <end position="446"/>
    </location>
</feature>
<dbReference type="RefSeq" id="WP_171782662.1">
    <property type="nucleotide sequence ID" value="NZ_BAAAML010000002.1"/>
</dbReference>
<reference evidence="2 3" key="1">
    <citation type="submission" date="2020-05" db="EMBL/GenBank/DDBJ databases">
        <title>Genomic Encyclopedia of Type Strains, Phase III (KMG-III): the genomes of soil and plant-associated and newly described type strains.</title>
        <authorList>
            <person name="Whitman W."/>
        </authorList>
    </citation>
    <scope>NUCLEOTIDE SEQUENCE [LARGE SCALE GENOMIC DNA]</scope>
    <source>
        <strain evidence="2 3">KCTC 19046</strain>
    </source>
</reference>
<evidence type="ECO:0000256" key="1">
    <source>
        <dbReference type="SAM" id="Phobius"/>
    </source>
</evidence>
<feature type="transmembrane region" description="Helical" evidence="1">
    <location>
        <begin position="346"/>
        <end position="363"/>
    </location>
</feature>
<feature type="transmembrane region" description="Helical" evidence="1">
    <location>
        <begin position="172"/>
        <end position="191"/>
    </location>
</feature>
<dbReference type="EMBL" id="JABEZU010000001">
    <property type="protein sequence ID" value="NOV96484.1"/>
    <property type="molecule type" value="Genomic_DNA"/>
</dbReference>
<keyword evidence="1" id="KW-0812">Transmembrane</keyword>
<name>A0ABX2A112_9MICO</name>
<feature type="transmembrane region" description="Helical" evidence="1">
    <location>
        <begin position="133"/>
        <end position="151"/>
    </location>
</feature>
<feature type="transmembrane region" description="Helical" evidence="1">
    <location>
        <begin position="499"/>
        <end position="519"/>
    </location>
</feature>
<accession>A0ABX2A112</accession>
<evidence type="ECO:0000313" key="3">
    <source>
        <dbReference type="Proteomes" id="UP000757540"/>
    </source>
</evidence>
<proteinExistence type="predicted"/>
<comment type="caution">
    <text evidence="2">The sequence shown here is derived from an EMBL/GenBank/DDBJ whole genome shotgun (WGS) entry which is preliminary data.</text>
</comment>
<protein>
    <submittedName>
        <fullName evidence="2">ABC-2 type transport system permease protein</fullName>
    </submittedName>
</protein>
<feature type="transmembrane region" description="Helical" evidence="1">
    <location>
        <begin position="100"/>
        <end position="127"/>
    </location>
</feature>
<gene>
    <name evidence="2" type="ORF">HDG69_001037</name>
</gene>
<feature type="transmembrane region" description="Helical" evidence="1">
    <location>
        <begin position="59"/>
        <end position="79"/>
    </location>
</feature>
<feature type="transmembrane region" description="Helical" evidence="1">
    <location>
        <begin position="391"/>
        <end position="412"/>
    </location>
</feature>
<organism evidence="2 3">
    <name type="scientific">Isoptericola halotolerans</name>
    <dbReference type="NCBI Taxonomy" id="300560"/>
    <lineage>
        <taxon>Bacteria</taxon>
        <taxon>Bacillati</taxon>
        <taxon>Actinomycetota</taxon>
        <taxon>Actinomycetes</taxon>
        <taxon>Micrococcales</taxon>
        <taxon>Promicromonosporaceae</taxon>
        <taxon>Isoptericola</taxon>
    </lineage>
</organism>
<feature type="transmembrane region" description="Helical" evidence="1">
    <location>
        <begin position="467"/>
        <end position="493"/>
    </location>
</feature>
<evidence type="ECO:0000313" key="2">
    <source>
        <dbReference type="EMBL" id="NOV96484.1"/>
    </source>
</evidence>
<keyword evidence="1" id="KW-0472">Membrane</keyword>
<feature type="transmembrane region" description="Helical" evidence="1">
    <location>
        <begin position="319"/>
        <end position="340"/>
    </location>
</feature>
<dbReference type="Proteomes" id="UP000757540">
    <property type="component" value="Unassembled WGS sequence"/>
</dbReference>
<sequence>MVAHFVRLKLTLLANTLRRSVWQTIGLAVALLYGLTVITFLVGAAVVGGRADPALTGQVLTVVGAAVVLGWWVVPLFAFGVDSTLDPLRFATYAIPRRRLLAGLAAAGAVSVPAVVTLLAGLGAAFAWASDPVALLAALLGAVAAFALCVVGSRATTTLLAPLLDSRRYREILMVVAIVPLLAVGPFFAWLGSSADRQVDGSGVTVTTTGPGEELLSGITTLAGIASWTPFGAPWALAGAVHDGAWPAALARLAVVVVTLAAAVVVWDRSLARTLVTPRGDGAATASRRGLGWFARVPATPTGAVAARCATYWVRDPRYAASLALVPLLPVVLVAVALSSGAGTELFLVVAPTAAFILGIGLSNDVGYDNTAFALHVAAGVPGRADRWGRVIPVAVVGVPLVVAFAVAAVLVSGRWDALPAVLGTSLGVLGVGVGVSSVASARLVYPVPKPGESAFKTPQGATVATMVAQAVAFAIVAVLTAPTVVLALLGLFGVGSGYGWAALAVGLVSAVVALVVGVRWGARVYERRQPELLAQVTAFS</sequence>